<gene>
    <name evidence="5" type="ORF">EBN03_08895</name>
</gene>
<name>A0A3M2L6Y0_9NOCA</name>
<comment type="caution">
    <text evidence="5">The sequence shown here is derived from an EMBL/GenBank/DDBJ whole genome shotgun (WGS) entry which is preliminary data.</text>
</comment>
<keyword evidence="3" id="KW-0804">Transcription</keyword>
<sequence>MRSATADDDDPEAPVYAAMDLLGQRWILRVIWELEPGALGFLELRRRMGNCSSSMLADRLATLTAANIVTKLPDKSYEITPSGTSLGRALEQVWRWADKHAADLDTATRTTPAGAGARRRT</sequence>
<keyword evidence="1" id="KW-0805">Transcription regulation</keyword>
<dbReference type="PANTHER" id="PTHR33204">
    <property type="entry name" value="TRANSCRIPTIONAL REGULATOR, MARR FAMILY"/>
    <property type="match status" value="1"/>
</dbReference>
<evidence type="ECO:0000259" key="4">
    <source>
        <dbReference type="PROSITE" id="PS51118"/>
    </source>
</evidence>
<dbReference type="Proteomes" id="UP000279275">
    <property type="component" value="Unassembled WGS sequence"/>
</dbReference>
<reference evidence="5 6" key="1">
    <citation type="submission" date="2018-10" db="EMBL/GenBank/DDBJ databases">
        <title>Isolation from cow dung.</title>
        <authorList>
            <person name="Ling L."/>
        </authorList>
    </citation>
    <scope>NUCLEOTIDE SEQUENCE [LARGE SCALE GENOMIC DNA]</scope>
    <source>
        <strain evidence="5 6">NEAU-LL90</strain>
    </source>
</reference>
<accession>A0A3M2L6Y0</accession>
<dbReference type="SUPFAM" id="SSF46785">
    <property type="entry name" value="Winged helix' DNA-binding domain"/>
    <property type="match status" value="1"/>
</dbReference>
<dbReference type="PANTHER" id="PTHR33204:SF37">
    <property type="entry name" value="HTH-TYPE TRANSCRIPTIONAL REGULATOR YODB"/>
    <property type="match status" value="1"/>
</dbReference>
<proteinExistence type="predicted"/>
<feature type="domain" description="HTH hxlR-type" evidence="4">
    <location>
        <begin position="13"/>
        <end position="105"/>
    </location>
</feature>
<dbReference type="EMBL" id="RFFH01000003">
    <property type="protein sequence ID" value="RMI33287.1"/>
    <property type="molecule type" value="Genomic_DNA"/>
</dbReference>
<dbReference type="PROSITE" id="PS51118">
    <property type="entry name" value="HTH_HXLR"/>
    <property type="match status" value="1"/>
</dbReference>
<evidence type="ECO:0000256" key="3">
    <source>
        <dbReference type="ARBA" id="ARBA00023163"/>
    </source>
</evidence>
<dbReference type="InterPro" id="IPR036388">
    <property type="entry name" value="WH-like_DNA-bd_sf"/>
</dbReference>
<evidence type="ECO:0000313" key="5">
    <source>
        <dbReference type="EMBL" id="RMI33287.1"/>
    </source>
</evidence>
<dbReference type="GO" id="GO:0003677">
    <property type="term" value="F:DNA binding"/>
    <property type="evidence" value="ECO:0007669"/>
    <property type="project" value="UniProtKB-KW"/>
</dbReference>
<evidence type="ECO:0000256" key="1">
    <source>
        <dbReference type="ARBA" id="ARBA00023015"/>
    </source>
</evidence>
<keyword evidence="6" id="KW-1185">Reference proteome</keyword>
<dbReference type="InterPro" id="IPR036390">
    <property type="entry name" value="WH_DNA-bd_sf"/>
</dbReference>
<dbReference type="AlphaFoldDB" id="A0A3M2L6Y0"/>
<keyword evidence="2" id="KW-0238">DNA-binding</keyword>
<evidence type="ECO:0000256" key="2">
    <source>
        <dbReference type="ARBA" id="ARBA00023125"/>
    </source>
</evidence>
<organism evidence="5 6">
    <name type="scientific">Nocardia stercoris</name>
    <dbReference type="NCBI Taxonomy" id="2483361"/>
    <lineage>
        <taxon>Bacteria</taxon>
        <taxon>Bacillati</taxon>
        <taxon>Actinomycetota</taxon>
        <taxon>Actinomycetes</taxon>
        <taxon>Mycobacteriales</taxon>
        <taxon>Nocardiaceae</taxon>
        <taxon>Nocardia</taxon>
    </lineage>
</organism>
<evidence type="ECO:0000313" key="6">
    <source>
        <dbReference type="Proteomes" id="UP000279275"/>
    </source>
</evidence>
<dbReference type="RefSeq" id="WP_122187482.1">
    <property type="nucleotide sequence ID" value="NZ_RFFH01000003.1"/>
</dbReference>
<dbReference type="InterPro" id="IPR002577">
    <property type="entry name" value="HTH_HxlR"/>
</dbReference>
<dbReference type="Pfam" id="PF01638">
    <property type="entry name" value="HxlR"/>
    <property type="match status" value="1"/>
</dbReference>
<dbReference type="Gene3D" id="1.10.10.10">
    <property type="entry name" value="Winged helix-like DNA-binding domain superfamily/Winged helix DNA-binding domain"/>
    <property type="match status" value="1"/>
</dbReference>
<dbReference type="OrthoDB" id="8904061at2"/>
<protein>
    <submittedName>
        <fullName evidence="5">Transcriptional regulator</fullName>
    </submittedName>
</protein>